<sequence>MTVVSEADASEWDTEDVTLAPVLEAVEPNVRVQEGDDAVLKLTVSSGSDLPLNIHWTRGGGESLDGERFVPDSGGGVLRIRGARRSDSGPYRARALVGVDGPQVDYELDVYAAEGDVPAFLRRLSDLAVKVGTRTRLLVEIKSATQVKTAWLRQGKEVIPNERLHFLNEGSFFCLDVAPVNLEDSGEWAVVAQNTEGRATCSCFLNVLVPKAYKKPVFVEELRAVLTSGGTVSLECKVIGVPTPQLKWFKDGDEIRAGDVFALSADPQDPTTLGTYTCEATNCMGKALSSSRVHVVPSGGQQHNNSLIPSGPVPKFKDNLKDQKVKIGGSLLLENKVEVPPWPKDISWFNPQGLVEEGGRYHIMADGLGGYSISVNPVEAVDQGQWKCVATSNLGLKSITACNVAMSFPKNYRAPRFLEALRAVLTEEGLVSFECKVVGFPTPQLQWFKDGQELKPGDVYQLTGSNSLGNITPQYYTVTVINKILQLESLLFNL</sequence>
<dbReference type="SMART" id="SM00409">
    <property type="entry name" value="IG"/>
    <property type="match status" value="4"/>
</dbReference>
<dbReference type="FunFam" id="2.60.40.10:FF:001307">
    <property type="entry name" value="Stretchin-Mlck, isoform V"/>
    <property type="match status" value="1"/>
</dbReference>
<dbReference type="AlphaFoldDB" id="A0A482WFZ1"/>
<accession>A0A482WFZ1</accession>
<dbReference type="InterPro" id="IPR050964">
    <property type="entry name" value="Striated_Muscle_Regulatory"/>
</dbReference>
<dbReference type="InterPro" id="IPR013098">
    <property type="entry name" value="Ig_I-set"/>
</dbReference>
<dbReference type="InterPro" id="IPR013783">
    <property type="entry name" value="Ig-like_fold"/>
</dbReference>
<feature type="domain" description="Ig-like" evidence="2">
    <location>
        <begin position="210"/>
        <end position="296"/>
    </location>
</feature>
<dbReference type="PANTHER" id="PTHR13817:SF171">
    <property type="entry name" value="STRETCHIN-MLCK, ISOFORM U"/>
    <property type="match status" value="1"/>
</dbReference>
<dbReference type="STRING" id="195883.A0A482WFZ1"/>
<dbReference type="PANTHER" id="PTHR13817">
    <property type="entry name" value="TITIN"/>
    <property type="match status" value="1"/>
</dbReference>
<dbReference type="InParanoid" id="A0A482WFZ1"/>
<dbReference type="OrthoDB" id="6070751at2759"/>
<dbReference type="InterPro" id="IPR036179">
    <property type="entry name" value="Ig-like_dom_sf"/>
</dbReference>
<feature type="domain" description="Ig-like" evidence="2">
    <location>
        <begin position="21"/>
        <end position="109"/>
    </location>
</feature>
<dbReference type="Proteomes" id="UP000291343">
    <property type="component" value="Unassembled WGS sequence"/>
</dbReference>
<dbReference type="InterPro" id="IPR003599">
    <property type="entry name" value="Ig_sub"/>
</dbReference>
<evidence type="ECO:0000313" key="4">
    <source>
        <dbReference type="Proteomes" id="UP000291343"/>
    </source>
</evidence>
<protein>
    <recommendedName>
        <fullName evidence="2">Ig-like domain-containing protein</fullName>
    </recommendedName>
</protein>
<dbReference type="SMR" id="A0A482WFZ1"/>
<dbReference type="Pfam" id="PF13927">
    <property type="entry name" value="Ig_3"/>
    <property type="match status" value="1"/>
</dbReference>
<dbReference type="SUPFAM" id="SSF48726">
    <property type="entry name" value="Immunoglobulin"/>
    <property type="match status" value="5"/>
</dbReference>
<feature type="domain" description="Ig-like" evidence="2">
    <location>
        <begin position="415"/>
        <end position="453"/>
    </location>
</feature>
<name>A0A482WFZ1_LAOST</name>
<dbReference type="Pfam" id="PF07679">
    <property type="entry name" value="I-set"/>
    <property type="match status" value="4"/>
</dbReference>
<evidence type="ECO:0000313" key="3">
    <source>
        <dbReference type="EMBL" id="RZF32413.1"/>
    </source>
</evidence>
<dbReference type="InterPro" id="IPR007110">
    <property type="entry name" value="Ig-like_dom"/>
</dbReference>
<evidence type="ECO:0000256" key="1">
    <source>
        <dbReference type="ARBA" id="ARBA00022737"/>
    </source>
</evidence>
<keyword evidence="1" id="KW-0677">Repeat</keyword>
<feature type="domain" description="Ig-like" evidence="2">
    <location>
        <begin position="314"/>
        <end position="400"/>
    </location>
</feature>
<gene>
    <name evidence="3" type="ORF">LSTR_LSTR001877</name>
</gene>
<comment type="caution">
    <text evidence="3">The sequence shown here is derived from an EMBL/GenBank/DDBJ whole genome shotgun (WGS) entry which is preliminary data.</text>
</comment>
<proteinExistence type="predicted"/>
<dbReference type="Gene3D" id="2.60.40.10">
    <property type="entry name" value="Immunoglobulins"/>
    <property type="match status" value="5"/>
</dbReference>
<dbReference type="SMART" id="SM00408">
    <property type="entry name" value="IGc2"/>
    <property type="match status" value="2"/>
</dbReference>
<keyword evidence="4" id="KW-1185">Reference proteome</keyword>
<dbReference type="InterPro" id="IPR003598">
    <property type="entry name" value="Ig_sub2"/>
</dbReference>
<organism evidence="3 4">
    <name type="scientific">Laodelphax striatellus</name>
    <name type="common">Small brown planthopper</name>
    <name type="synonym">Delphax striatella</name>
    <dbReference type="NCBI Taxonomy" id="195883"/>
    <lineage>
        <taxon>Eukaryota</taxon>
        <taxon>Metazoa</taxon>
        <taxon>Ecdysozoa</taxon>
        <taxon>Arthropoda</taxon>
        <taxon>Hexapoda</taxon>
        <taxon>Insecta</taxon>
        <taxon>Pterygota</taxon>
        <taxon>Neoptera</taxon>
        <taxon>Paraneoptera</taxon>
        <taxon>Hemiptera</taxon>
        <taxon>Auchenorrhyncha</taxon>
        <taxon>Fulgoroidea</taxon>
        <taxon>Delphacidae</taxon>
        <taxon>Criomorphinae</taxon>
        <taxon>Laodelphax</taxon>
    </lineage>
</organism>
<evidence type="ECO:0000259" key="2">
    <source>
        <dbReference type="PROSITE" id="PS50835"/>
    </source>
</evidence>
<reference evidence="3 4" key="1">
    <citation type="journal article" date="2017" name="Gigascience">
        <title>Genome sequence of the small brown planthopper, Laodelphax striatellus.</title>
        <authorList>
            <person name="Zhu J."/>
            <person name="Jiang F."/>
            <person name="Wang X."/>
            <person name="Yang P."/>
            <person name="Bao Y."/>
            <person name="Zhao W."/>
            <person name="Wang W."/>
            <person name="Lu H."/>
            <person name="Wang Q."/>
            <person name="Cui N."/>
            <person name="Li J."/>
            <person name="Chen X."/>
            <person name="Luo L."/>
            <person name="Yu J."/>
            <person name="Kang L."/>
            <person name="Cui F."/>
        </authorList>
    </citation>
    <scope>NUCLEOTIDE SEQUENCE [LARGE SCALE GENOMIC DNA]</scope>
    <source>
        <strain evidence="3">Lst14</strain>
    </source>
</reference>
<dbReference type="EMBL" id="QKKF02037264">
    <property type="protein sequence ID" value="RZF32413.1"/>
    <property type="molecule type" value="Genomic_DNA"/>
</dbReference>
<dbReference type="PROSITE" id="PS50835">
    <property type="entry name" value="IG_LIKE"/>
    <property type="match status" value="4"/>
</dbReference>